<evidence type="ECO:0000313" key="2">
    <source>
        <dbReference type="EMBL" id="PVZ97355.1"/>
    </source>
</evidence>
<evidence type="ECO:0000313" key="3">
    <source>
        <dbReference type="Proteomes" id="UP000245591"/>
    </source>
</evidence>
<dbReference type="Proteomes" id="UP000245591">
    <property type="component" value="Unassembled WGS sequence"/>
</dbReference>
<evidence type="ECO:0000256" key="1">
    <source>
        <dbReference type="SAM" id="MobiDB-lite"/>
    </source>
</evidence>
<dbReference type="InterPro" id="IPR011011">
    <property type="entry name" value="Znf_FYVE_PHD"/>
</dbReference>
<reference evidence="2 3" key="1">
    <citation type="journal article" date="2018" name="MBio">
        <title>Comparative Genomics Reveals the Core Gene Toolbox for the Fungus-Insect Symbiosis.</title>
        <authorList>
            <person name="Wang Y."/>
            <person name="Stata M."/>
            <person name="Wang W."/>
            <person name="Stajich J.E."/>
            <person name="White M.M."/>
            <person name="Moncalvo J.M."/>
        </authorList>
    </citation>
    <scope>NUCLEOTIDE SEQUENCE [LARGE SCALE GENOMIC DNA]</scope>
    <source>
        <strain evidence="2 3">AUS-126-30</strain>
    </source>
</reference>
<proteinExistence type="predicted"/>
<keyword evidence="3" id="KW-1185">Reference proteome</keyword>
<organism evidence="2 3">
    <name type="scientific">Smittium angustum</name>
    <dbReference type="NCBI Taxonomy" id="133377"/>
    <lineage>
        <taxon>Eukaryota</taxon>
        <taxon>Fungi</taxon>
        <taxon>Fungi incertae sedis</taxon>
        <taxon>Zoopagomycota</taxon>
        <taxon>Kickxellomycotina</taxon>
        <taxon>Harpellomycetes</taxon>
        <taxon>Harpellales</taxon>
        <taxon>Legeriomycetaceae</taxon>
        <taxon>Smittium</taxon>
    </lineage>
</organism>
<dbReference type="EMBL" id="MBFU01000860">
    <property type="protein sequence ID" value="PVZ97355.1"/>
    <property type="molecule type" value="Genomic_DNA"/>
</dbReference>
<dbReference type="SUPFAM" id="SSF57903">
    <property type="entry name" value="FYVE/PHD zinc finger"/>
    <property type="match status" value="1"/>
</dbReference>
<gene>
    <name evidence="2" type="ORF">BB558_006686</name>
</gene>
<comment type="caution">
    <text evidence="2">The sequence shown here is derived from an EMBL/GenBank/DDBJ whole genome shotgun (WGS) entry which is preliminary data.</text>
</comment>
<dbReference type="AlphaFoldDB" id="A0A2U1IX08"/>
<protein>
    <submittedName>
        <fullName evidence="2">Uncharacterized protein</fullName>
    </submittedName>
</protein>
<name>A0A2U1IX08_SMIAN</name>
<sequence>MLHYNINQSSISGKQKKSKKSEANSEDEIIDLVQVSGHKLQMFRSNVETSARSENKKYDSNDNFIPIGSSGKNKSFNLCISCSRFRKKRAYTKHFCSECKTAVCNTNNVWEDLNGKMFICWNRLHEDESLIESAERKKFGL</sequence>
<feature type="region of interest" description="Disordered" evidence="1">
    <location>
        <begin position="1"/>
        <end position="24"/>
    </location>
</feature>
<accession>A0A2U1IX08</accession>